<dbReference type="EMBL" id="JAEAGR010000008">
    <property type="protein sequence ID" value="MBH1941014.1"/>
    <property type="molecule type" value="Genomic_DNA"/>
</dbReference>
<dbReference type="PANTHER" id="PTHR35007:SF1">
    <property type="entry name" value="PILUS ASSEMBLY PROTEIN"/>
    <property type="match status" value="1"/>
</dbReference>
<dbReference type="GO" id="GO:0005886">
    <property type="term" value="C:plasma membrane"/>
    <property type="evidence" value="ECO:0007669"/>
    <property type="project" value="UniProtKB-SubCell"/>
</dbReference>
<dbReference type="AlphaFoldDB" id="A0A8J7HDP3"/>
<sequence length="229" mass="25724">MLQGTLYISLIGGLFYQSIFGVVVLLPVVWLYCKKKKTELINKRKWELNQEFKDGIISLSAALSVGYSVEHALEEAVKDLNQLYKPDAYIVREFTYIVNQIKMNISVEKALSNFANRSGVEDIVSFAEVFSTAKRTGGDLIQIIKMSSNTISSKIDVKREIITLITAKKYEADIMKVIPLGILLYLSFSSPGFLAPLYHNLFGITVMSLLLMIYFGAYLLADKIVSIEV</sequence>
<keyword evidence="1" id="KW-0472">Membrane</keyword>
<evidence type="ECO:0000313" key="3">
    <source>
        <dbReference type="Proteomes" id="UP000623269"/>
    </source>
</evidence>
<dbReference type="RefSeq" id="WP_197661241.1">
    <property type="nucleotide sequence ID" value="NZ_JAEAGR010000008.1"/>
</dbReference>
<accession>A0A8J7HDP3</accession>
<reference evidence="2" key="1">
    <citation type="submission" date="2020-12" db="EMBL/GenBank/DDBJ databases">
        <title>M. sibirica DSM 26468T genome.</title>
        <authorList>
            <person name="Thieme N."/>
            <person name="Rettenmaier R."/>
            <person name="Zverlov V."/>
            <person name="Liebl W."/>
        </authorList>
    </citation>
    <scope>NUCLEOTIDE SEQUENCE</scope>
    <source>
        <strain evidence="2">DSM 26468</strain>
    </source>
</reference>
<name>A0A8J7HDP3_9FIRM</name>
<keyword evidence="3" id="KW-1185">Reference proteome</keyword>
<feature type="transmembrane region" description="Helical" evidence="1">
    <location>
        <begin position="201"/>
        <end position="221"/>
    </location>
</feature>
<dbReference type="Proteomes" id="UP000623269">
    <property type="component" value="Unassembled WGS sequence"/>
</dbReference>
<feature type="transmembrane region" description="Helical" evidence="1">
    <location>
        <begin position="6"/>
        <end position="33"/>
    </location>
</feature>
<dbReference type="PANTHER" id="PTHR35007">
    <property type="entry name" value="INTEGRAL MEMBRANE PROTEIN-RELATED"/>
    <property type="match status" value="1"/>
</dbReference>
<keyword evidence="1" id="KW-1133">Transmembrane helix</keyword>
<protein>
    <submittedName>
        <fullName evidence="2">Type II secretion system F family protein</fullName>
    </submittedName>
</protein>
<evidence type="ECO:0000256" key="1">
    <source>
        <dbReference type="SAM" id="Phobius"/>
    </source>
</evidence>
<comment type="caution">
    <text evidence="2">The sequence shown here is derived from an EMBL/GenBank/DDBJ whole genome shotgun (WGS) entry which is preliminary data.</text>
</comment>
<keyword evidence="1" id="KW-0812">Transmembrane</keyword>
<feature type="transmembrane region" description="Helical" evidence="1">
    <location>
        <begin position="177"/>
        <end position="195"/>
    </location>
</feature>
<proteinExistence type="predicted"/>
<gene>
    <name evidence="2" type="ORF">I5677_08935</name>
</gene>
<evidence type="ECO:0000313" key="2">
    <source>
        <dbReference type="EMBL" id="MBH1941014.1"/>
    </source>
</evidence>
<organism evidence="2 3">
    <name type="scientific">Mobilitalea sibirica</name>
    <dbReference type="NCBI Taxonomy" id="1462919"/>
    <lineage>
        <taxon>Bacteria</taxon>
        <taxon>Bacillati</taxon>
        <taxon>Bacillota</taxon>
        <taxon>Clostridia</taxon>
        <taxon>Lachnospirales</taxon>
        <taxon>Lachnospiraceae</taxon>
        <taxon>Mobilitalea</taxon>
    </lineage>
</organism>